<sequence>MKLLSKIRSLTTNRPRLTNLSEVVLIITCHQLELYPNQHYAVDQLWIMFLRQTWTINNMVHKVFVYGTLKRNEPNHGTMTNPENGVATFIAEGMTKEKYPLIIATKYNVPFLLHSPGTGYNVKGEIYEVDDKMLSNLDILEDHPNCYIRDKNDIVLTDSTHRTVMKCWVYFLKMFKPELLSKPFLEDYKSEGDHGLRYCERCKRDVNFKLKLAVRNDCAYL</sequence>
<dbReference type="InterPro" id="IPR039126">
    <property type="entry name" value="GGACT"/>
</dbReference>
<dbReference type="RefSeq" id="XP_028041152.1">
    <property type="nucleotide sequence ID" value="XM_028185351.1"/>
</dbReference>
<dbReference type="GO" id="GO:0005829">
    <property type="term" value="C:cytosol"/>
    <property type="evidence" value="ECO:0007669"/>
    <property type="project" value="TreeGrafter"/>
</dbReference>
<dbReference type="InterPro" id="IPR036568">
    <property type="entry name" value="GGCT-like_sf"/>
</dbReference>
<evidence type="ECO:0000256" key="1">
    <source>
        <dbReference type="ARBA" id="ARBA00008861"/>
    </source>
</evidence>
<dbReference type="PANTHER" id="PTHR12510">
    <property type="entry name" value="TROPONIN C-AKIN-1 PROTEIN"/>
    <property type="match status" value="1"/>
</dbReference>
<name>A0A6J2KJN6_BOMMA</name>
<accession>A0A6J2KJN6</accession>
<dbReference type="OrthoDB" id="113620at2759"/>
<dbReference type="CDD" id="cd06661">
    <property type="entry name" value="GGCT_like"/>
    <property type="match status" value="1"/>
</dbReference>
<dbReference type="GeneID" id="114251170"/>
<dbReference type="GO" id="GO:0061929">
    <property type="term" value="F:gamma-glutamylaminecyclotransferase activity"/>
    <property type="evidence" value="ECO:0007669"/>
    <property type="project" value="InterPro"/>
</dbReference>
<evidence type="ECO:0000259" key="4">
    <source>
        <dbReference type="Pfam" id="PF06094"/>
    </source>
</evidence>
<protein>
    <recommendedName>
        <fullName evidence="3">Gamma-glutamylcyclotransferase family protein</fullName>
    </recommendedName>
</protein>
<evidence type="ECO:0000256" key="3">
    <source>
        <dbReference type="RuleBase" id="RU367036"/>
    </source>
</evidence>
<keyword evidence="5" id="KW-1185">Reference proteome</keyword>
<dbReference type="InterPro" id="IPR009288">
    <property type="entry name" value="AIG2-like_dom"/>
</dbReference>
<feature type="domain" description="Gamma-glutamylcyclotransferase AIG2-like" evidence="4">
    <location>
        <begin position="63"/>
        <end position="178"/>
    </location>
</feature>
<dbReference type="AlphaFoldDB" id="A0A6J2KJN6"/>
<gene>
    <name evidence="6" type="primary">LOC114251170</name>
</gene>
<dbReference type="Gene3D" id="3.10.490.10">
    <property type="entry name" value="Gamma-glutamyl cyclotransferase-like"/>
    <property type="match status" value="1"/>
</dbReference>
<dbReference type="PANTHER" id="PTHR12510:SF4">
    <property type="entry name" value="GAMMA-GLUTAMYLAMINECYCLOTRANSFERASE"/>
    <property type="match status" value="1"/>
</dbReference>
<feature type="active site" description="Proton acceptor" evidence="2">
    <location>
        <position position="141"/>
    </location>
</feature>
<dbReference type="InterPro" id="IPR013024">
    <property type="entry name" value="GGCT-like"/>
</dbReference>
<evidence type="ECO:0000313" key="6">
    <source>
        <dbReference type="RefSeq" id="XP_028041152.1"/>
    </source>
</evidence>
<reference evidence="6" key="1">
    <citation type="submission" date="2025-08" db="UniProtKB">
        <authorList>
            <consortium name="RefSeq"/>
        </authorList>
    </citation>
    <scope>IDENTIFICATION</scope>
    <source>
        <tissue evidence="6">Silk gland</tissue>
    </source>
</reference>
<comment type="similarity">
    <text evidence="1 3">Belongs to the gamma-glutamylcyclotransferase family.</text>
</comment>
<evidence type="ECO:0000313" key="5">
    <source>
        <dbReference type="Proteomes" id="UP000504629"/>
    </source>
</evidence>
<dbReference type="KEGG" id="bman:114251170"/>
<evidence type="ECO:0000256" key="2">
    <source>
        <dbReference type="PIRSR" id="PIRSR639126-1"/>
    </source>
</evidence>
<dbReference type="SUPFAM" id="SSF110857">
    <property type="entry name" value="Gamma-glutamyl cyclotransferase-like"/>
    <property type="match status" value="1"/>
</dbReference>
<proteinExistence type="inferred from homology"/>
<dbReference type="Proteomes" id="UP000504629">
    <property type="component" value="Unplaced"/>
</dbReference>
<dbReference type="Pfam" id="PF06094">
    <property type="entry name" value="GGACT"/>
    <property type="match status" value="1"/>
</dbReference>
<organism evidence="5 6">
    <name type="scientific">Bombyx mandarina</name>
    <name type="common">Wild silk moth</name>
    <name type="synonym">Wild silkworm</name>
    <dbReference type="NCBI Taxonomy" id="7092"/>
    <lineage>
        <taxon>Eukaryota</taxon>
        <taxon>Metazoa</taxon>
        <taxon>Ecdysozoa</taxon>
        <taxon>Arthropoda</taxon>
        <taxon>Hexapoda</taxon>
        <taxon>Insecta</taxon>
        <taxon>Pterygota</taxon>
        <taxon>Neoptera</taxon>
        <taxon>Endopterygota</taxon>
        <taxon>Lepidoptera</taxon>
        <taxon>Glossata</taxon>
        <taxon>Ditrysia</taxon>
        <taxon>Bombycoidea</taxon>
        <taxon>Bombycidae</taxon>
        <taxon>Bombycinae</taxon>
        <taxon>Bombyx</taxon>
    </lineage>
</organism>